<reference evidence="2 3" key="1">
    <citation type="submission" date="2018-08" db="EMBL/GenBank/DDBJ databases">
        <title>A genome reference for cultivated species of the human gut microbiota.</title>
        <authorList>
            <person name="Zou Y."/>
            <person name="Xue W."/>
            <person name="Luo G."/>
        </authorList>
    </citation>
    <scope>NUCLEOTIDE SEQUENCE [LARGE SCALE GENOMIC DNA]</scope>
    <source>
        <strain evidence="2 3">AF48-16</strain>
    </source>
</reference>
<evidence type="ECO:0000313" key="3">
    <source>
        <dbReference type="Proteomes" id="UP000286288"/>
    </source>
</evidence>
<name>A0A415EWU4_ENTCA</name>
<accession>A0A415EWU4</accession>
<dbReference type="AlphaFoldDB" id="A0A415EWU4"/>
<feature type="transmembrane region" description="Helical" evidence="1">
    <location>
        <begin position="312"/>
        <end position="332"/>
    </location>
</feature>
<evidence type="ECO:0000256" key="1">
    <source>
        <dbReference type="SAM" id="Phobius"/>
    </source>
</evidence>
<keyword evidence="1" id="KW-0472">Membrane</keyword>
<dbReference type="EMBL" id="QRMZ01000003">
    <property type="protein sequence ID" value="RHK07703.1"/>
    <property type="molecule type" value="Genomic_DNA"/>
</dbReference>
<protein>
    <submittedName>
        <fullName evidence="2">Uncharacterized protein</fullName>
    </submittedName>
</protein>
<sequence>MMKRLRVSHTNRRKKCGVMSGKKKKTILLVILLLKLFSRVVYATELNEIATGDEANVVIHTDFLKSEVTNPSIYLTYTAVPSSGSEIIDVHVEINGTYHSHLYLKDENNHETVEEFEFGSGIVVLPYHQSEAMYLELVAVDSSGASGRFKLEHPITVVDPPALPSPTPDEISTEFFWEDERTFVNNRLYMGIAGETEIDRFRVSEAKIHEAVESIGGTILQEADWSWHILIGVKKSTAEELIAMIMSLVTNYPEVFDGGSLDIIENVGHAGETSETFDVDTNETLNDPLAYARSNEVAASTEPLEIPFRMTLFLYIIMVIPVPSLAVTWFLLRHKR</sequence>
<keyword evidence="1" id="KW-1133">Transmembrane helix</keyword>
<comment type="caution">
    <text evidence="2">The sequence shown here is derived from an EMBL/GenBank/DDBJ whole genome shotgun (WGS) entry which is preliminary data.</text>
</comment>
<proteinExistence type="predicted"/>
<organism evidence="2 3">
    <name type="scientific">Enterococcus casseliflavus</name>
    <name type="common">Enterococcus flavescens</name>
    <dbReference type="NCBI Taxonomy" id="37734"/>
    <lineage>
        <taxon>Bacteria</taxon>
        <taxon>Bacillati</taxon>
        <taxon>Bacillota</taxon>
        <taxon>Bacilli</taxon>
        <taxon>Lactobacillales</taxon>
        <taxon>Enterococcaceae</taxon>
        <taxon>Enterococcus</taxon>
    </lineage>
</organism>
<dbReference type="Proteomes" id="UP000286288">
    <property type="component" value="Unassembled WGS sequence"/>
</dbReference>
<keyword evidence="1" id="KW-0812">Transmembrane</keyword>
<gene>
    <name evidence="2" type="ORF">DW084_03295</name>
</gene>
<evidence type="ECO:0000313" key="2">
    <source>
        <dbReference type="EMBL" id="RHK07703.1"/>
    </source>
</evidence>